<dbReference type="OrthoDB" id="7605323at2"/>
<accession>A0A401ZF65</accession>
<reference evidence="2" key="1">
    <citation type="submission" date="2018-12" db="EMBL/GenBank/DDBJ databases">
        <title>Tengunoibacter tsumagoiensis gen. nov., sp. nov., Dictyobacter kobayashii sp. nov., D. alpinus sp. nov., and D. joshuensis sp. nov. and description of Dictyobacteraceae fam. nov. within the order Ktedonobacterales isolated from Tengu-no-mugimeshi.</title>
        <authorList>
            <person name="Wang C.M."/>
            <person name="Zheng Y."/>
            <person name="Sakai Y."/>
            <person name="Toyoda A."/>
            <person name="Minakuchi Y."/>
            <person name="Abe K."/>
            <person name="Yokota A."/>
            <person name="Yabe S."/>
        </authorList>
    </citation>
    <scope>NUCLEOTIDE SEQUENCE [LARGE SCALE GENOMIC DNA]</scope>
    <source>
        <strain evidence="2">S-27</strain>
    </source>
</reference>
<evidence type="ECO:0000313" key="1">
    <source>
        <dbReference type="EMBL" id="GCE05486.1"/>
    </source>
</evidence>
<dbReference type="Proteomes" id="UP000287224">
    <property type="component" value="Unassembled WGS sequence"/>
</dbReference>
<gene>
    <name evidence="1" type="ORF">KDAU_28150</name>
</gene>
<dbReference type="EMBL" id="BIFQ01000001">
    <property type="protein sequence ID" value="GCE05486.1"/>
    <property type="molecule type" value="Genomic_DNA"/>
</dbReference>
<name>A0A401ZF65_9CHLR</name>
<sequence>MEQYLRPATRLTPALVVYLIDASASMNDPCGPRATMSKIDLVNMTLREGIKAMVLRSMRDNKVQPRYHIAIFAYSTTVLDILQGIRTLPELMRVGGPPELVAGGEDTDTAAGFSAVEELLQQHLQTYQGSPAPLICHLTDALRTTQDPAPIVQRIQKMSVEDGSVLVENVLMTTKLLRKPVTDWQQWGGVLRAKDIADNYARLLFSLSSPLPETYRQNMNRSAGYQLQKGAALFFPGTQTELMRLAIAASSATQL</sequence>
<organism evidence="1 2">
    <name type="scientific">Dictyobacter aurantiacus</name>
    <dbReference type="NCBI Taxonomy" id="1936993"/>
    <lineage>
        <taxon>Bacteria</taxon>
        <taxon>Bacillati</taxon>
        <taxon>Chloroflexota</taxon>
        <taxon>Ktedonobacteria</taxon>
        <taxon>Ktedonobacterales</taxon>
        <taxon>Dictyobacteraceae</taxon>
        <taxon>Dictyobacter</taxon>
    </lineage>
</organism>
<dbReference type="Gene3D" id="3.40.50.410">
    <property type="entry name" value="von Willebrand factor, type A domain"/>
    <property type="match status" value="1"/>
</dbReference>
<dbReference type="AlphaFoldDB" id="A0A401ZF65"/>
<evidence type="ECO:0008006" key="3">
    <source>
        <dbReference type="Google" id="ProtNLM"/>
    </source>
</evidence>
<dbReference type="CDD" id="cd00198">
    <property type="entry name" value="vWFA"/>
    <property type="match status" value="1"/>
</dbReference>
<protein>
    <recommendedName>
        <fullName evidence="3">VWFA domain-containing protein</fullName>
    </recommendedName>
</protein>
<dbReference type="InterPro" id="IPR036465">
    <property type="entry name" value="vWFA_dom_sf"/>
</dbReference>
<keyword evidence="2" id="KW-1185">Reference proteome</keyword>
<evidence type="ECO:0000313" key="2">
    <source>
        <dbReference type="Proteomes" id="UP000287224"/>
    </source>
</evidence>
<dbReference type="SUPFAM" id="SSF53300">
    <property type="entry name" value="vWA-like"/>
    <property type="match status" value="1"/>
</dbReference>
<proteinExistence type="predicted"/>
<dbReference type="RefSeq" id="WP_126596523.1">
    <property type="nucleotide sequence ID" value="NZ_BIFQ01000001.1"/>
</dbReference>
<comment type="caution">
    <text evidence="1">The sequence shown here is derived from an EMBL/GenBank/DDBJ whole genome shotgun (WGS) entry which is preliminary data.</text>
</comment>